<evidence type="ECO:0000313" key="3">
    <source>
        <dbReference type="Proteomes" id="UP000093391"/>
    </source>
</evidence>
<keyword evidence="3" id="KW-1185">Reference proteome</keyword>
<dbReference type="InterPro" id="IPR018712">
    <property type="entry name" value="Tle1-like_cat"/>
</dbReference>
<dbReference type="KEGG" id="ala:BFG52_06025"/>
<protein>
    <recommendedName>
        <fullName evidence="1">T6SS Phospholipase effector Tle1-like catalytic domain-containing protein</fullName>
    </recommendedName>
</protein>
<name>A0A1B2LYC0_9GAMM</name>
<dbReference type="STRING" id="1789224.BFG52_06025"/>
<dbReference type="Proteomes" id="UP000093391">
    <property type="component" value="Chromosome"/>
</dbReference>
<dbReference type="PANTHER" id="PTHR33840">
    <property type="match status" value="1"/>
</dbReference>
<sequence length="563" mass="63230">MSNNIDRVIANNQDVTNSLCNAKQDCSDVVHVAVFFDGTGNNKDADEALKKWANPARLWRNARALKETKDAVGEKYPNYAIYVSGVGTRFNGELSIFQRAGAMLEDGPAGLGMGNGGTRRLEYGQSEVDDALQKTLINNAKKLENELAAYALSQKNTAFAELNKNLAQHRLIKKINYSAIGFSRGAALARAFTNQIIWQCDADCDGLKYATYPIEFKFLGLFDTVASFGLPATNLNNNVTFEGRDLVVDERVQKCVQLVAGNEQRFSFPLDLISSKDGTMRNPNWSEIVYPGMHSDIGGGYQPDTSGDGVSDNFARITLKKMLDEALTAGVKLYSYDELKKNHIELFELQYQIQPDTQRLYDAVQSKMASNGSIESQVQASMKMFYSAYGTMQRKGIASPNQRDRKDLKKTWAQKLVPWGPANMATEISRLKAIEDFTSLEKQKGWRKIFVVFSPVARIYKFLLKVEGWHLESWEKDADDDVVNFYKAYVHDSKYGFLANVEPFSYFRQRTIYESRRSGKGQEVDQALTRQKNECVAADAKTQEKLKNAFQEAKNSSDFAEAS</sequence>
<dbReference type="PANTHER" id="PTHR33840:SF1">
    <property type="entry name" value="TLE1 PHOSPHOLIPASE DOMAIN-CONTAINING PROTEIN"/>
    <property type="match status" value="1"/>
</dbReference>
<organism evidence="2 3">
    <name type="scientific">Acinetobacter larvae</name>
    <dbReference type="NCBI Taxonomy" id="1789224"/>
    <lineage>
        <taxon>Bacteria</taxon>
        <taxon>Pseudomonadati</taxon>
        <taxon>Pseudomonadota</taxon>
        <taxon>Gammaproteobacteria</taxon>
        <taxon>Moraxellales</taxon>
        <taxon>Moraxellaceae</taxon>
        <taxon>Acinetobacter</taxon>
    </lineage>
</organism>
<dbReference type="EMBL" id="CP016895">
    <property type="protein sequence ID" value="AOA57947.1"/>
    <property type="molecule type" value="Genomic_DNA"/>
</dbReference>
<dbReference type="Pfam" id="PF09994">
    <property type="entry name" value="T6SS_Tle1-like_cat"/>
    <property type="match status" value="1"/>
</dbReference>
<dbReference type="AlphaFoldDB" id="A0A1B2LYC0"/>
<dbReference type="RefSeq" id="WP_067553593.1">
    <property type="nucleotide sequence ID" value="NZ_CP016895.1"/>
</dbReference>
<proteinExistence type="predicted"/>
<evidence type="ECO:0000259" key="1">
    <source>
        <dbReference type="Pfam" id="PF09994"/>
    </source>
</evidence>
<accession>A0A1B2LYC0</accession>
<gene>
    <name evidence="2" type="ORF">BFG52_06025</name>
</gene>
<reference evidence="2 3" key="1">
    <citation type="submission" date="2016-08" db="EMBL/GenBank/DDBJ databases">
        <authorList>
            <person name="Seilhamer J.J."/>
        </authorList>
    </citation>
    <scope>NUCLEOTIDE SEQUENCE [LARGE SCALE GENOMIC DNA]</scope>
    <source>
        <strain evidence="2 3">BRTC-1</strain>
    </source>
</reference>
<feature type="domain" description="T6SS Phospholipase effector Tle1-like catalytic" evidence="1">
    <location>
        <begin position="213"/>
        <end position="325"/>
    </location>
</feature>
<evidence type="ECO:0000313" key="2">
    <source>
        <dbReference type="EMBL" id="AOA57947.1"/>
    </source>
</evidence>
<dbReference type="OrthoDB" id="4378831at2"/>